<evidence type="ECO:0000259" key="15">
    <source>
        <dbReference type="PROSITE" id="PS50112"/>
    </source>
</evidence>
<feature type="compositionally biased region" description="Basic and acidic residues" evidence="13">
    <location>
        <begin position="199"/>
        <end position="209"/>
    </location>
</feature>
<sequence length="416" mass="44997">MNSDPIRGLVVETLSDGIVVVNEDEAVLDCNPAARRTLGLSSDRAIGEPLESVAPDLASVVDEADLEPDSRPTGQSRRTDRDTTRDDPVGDASSERAVVGTILGSGDGENRQYEVAVSSFEAESRSGRILSLRDVTDRQRHRRRLGVLNRVLRHDLRNKMNVILGYAEVLEERLQGRADRRADQAPLGDPLSGGSPVTDTERGRSRPDSTRPSNRTDQSRSADGISGEHTTEDDDGPSPVDRIHEVGTTLLDLADQVREVEATVDATESARTTLDVVGLLTALTDSLELQHPEADVTLNCPGTAWVSAVDIVDSAFDNLLENAVVHSHREHPTVEVTVREADEHVEIVVADDGPGIPDQELATFRAGRETQLTHSSGFGLWLVVWLVEESGGSVEFDIDETGTAVTVRLPAADPPR</sequence>
<dbReference type="EMBL" id="FQWV01000006">
    <property type="protein sequence ID" value="SHH31466.1"/>
    <property type="molecule type" value="Genomic_DNA"/>
</dbReference>
<keyword evidence="6" id="KW-0812">Transmembrane</keyword>
<dbReference type="InterPro" id="IPR004358">
    <property type="entry name" value="Sig_transdc_His_kin-like_C"/>
</dbReference>
<feature type="region of interest" description="Disordered" evidence="13">
    <location>
        <begin position="180"/>
        <end position="242"/>
    </location>
</feature>
<dbReference type="GO" id="GO:0005524">
    <property type="term" value="F:ATP binding"/>
    <property type="evidence" value="ECO:0007669"/>
    <property type="project" value="UniProtKB-KW"/>
</dbReference>
<keyword evidence="12" id="KW-0472">Membrane</keyword>
<dbReference type="Gene3D" id="3.30.565.10">
    <property type="entry name" value="Histidine kinase-like ATPase, C-terminal domain"/>
    <property type="match status" value="1"/>
</dbReference>
<dbReference type="SUPFAM" id="SSF55785">
    <property type="entry name" value="PYP-like sensor domain (PAS domain)"/>
    <property type="match status" value="1"/>
</dbReference>
<evidence type="ECO:0000313" key="17">
    <source>
        <dbReference type="Proteomes" id="UP000184357"/>
    </source>
</evidence>
<dbReference type="NCBIfam" id="TIGR00229">
    <property type="entry name" value="sensory_box"/>
    <property type="match status" value="1"/>
</dbReference>
<evidence type="ECO:0000256" key="3">
    <source>
        <dbReference type="ARBA" id="ARBA00012438"/>
    </source>
</evidence>
<dbReference type="SMART" id="SM00091">
    <property type="entry name" value="PAS"/>
    <property type="match status" value="1"/>
</dbReference>
<dbReference type="PANTHER" id="PTHR42878">
    <property type="entry name" value="TWO-COMPONENT HISTIDINE KINASE"/>
    <property type="match status" value="1"/>
</dbReference>
<dbReference type="InterPro" id="IPR005467">
    <property type="entry name" value="His_kinase_dom"/>
</dbReference>
<dbReference type="GO" id="GO:0016020">
    <property type="term" value="C:membrane"/>
    <property type="evidence" value="ECO:0007669"/>
    <property type="project" value="UniProtKB-SubCell"/>
</dbReference>
<dbReference type="GO" id="GO:0000155">
    <property type="term" value="F:phosphorelay sensor kinase activity"/>
    <property type="evidence" value="ECO:0007669"/>
    <property type="project" value="InterPro"/>
</dbReference>
<keyword evidence="8" id="KW-0418">Kinase</keyword>
<dbReference type="InterPro" id="IPR003594">
    <property type="entry name" value="HATPase_dom"/>
</dbReference>
<evidence type="ECO:0000256" key="13">
    <source>
        <dbReference type="SAM" id="MobiDB-lite"/>
    </source>
</evidence>
<name>A0A1M5RYY6_9EURY</name>
<proteinExistence type="predicted"/>
<evidence type="ECO:0000256" key="1">
    <source>
        <dbReference type="ARBA" id="ARBA00000085"/>
    </source>
</evidence>
<feature type="region of interest" description="Disordered" evidence="13">
    <location>
        <begin position="61"/>
        <end position="105"/>
    </location>
</feature>
<evidence type="ECO:0000256" key="4">
    <source>
        <dbReference type="ARBA" id="ARBA00022553"/>
    </source>
</evidence>
<dbReference type="Pfam" id="PF02518">
    <property type="entry name" value="HATPase_c"/>
    <property type="match status" value="1"/>
</dbReference>
<dbReference type="GO" id="GO:0030295">
    <property type="term" value="F:protein kinase activator activity"/>
    <property type="evidence" value="ECO:0007669"/>
    <property type="project" value="TreeGrafter"/>
</dbReference>
<evidence type="ECO:0000256" key="8">
    <source>
        <dbReference type="ARBA" id="ARBA00022777"/>
    </source>
</evidence>
<dbReference type="EC" id="2.7.13.3" evidence="3"/>
<reference evidence="16 17" key="1">
    <citation type="submission" date="2016-11" db="EMBL/GenBank/DDBJ databases">
        <authorList>
            <person name="Jaros S."/>
            <person name="Januszkiewicz K."/>
            <person name="Wedrychowicz H."/>
        </authorList>
    </citation>
    <scope>NUCLEOTIDE SEQUENCE [LARGE SCALE GENOMIC DNA]</scope>
    <source>
        <strain evidence="16 17">DSM 9297</strain>
    </source>
</reference>
<dbReference type="CDD" id="cd00075">
    <property type="entry name" value="HATPase"/>
    <property type="match status" value="1"/>
</dbReference>
<evidence type="ECO:0000259" key="14">
    <source>
        <dbReference type="PROSITE" id="PS50109"/>
    </source>
</evidence>
<dbReference type="RefSeq" id="WP_073309645.1">
    <property type="nucleotide sequence ID" value="NZ_FQWV01000006.1"/>
</dbReference>
<keyword evidence="7" id="KW-0547">Nucleotide-binding</keyword>
<gene>
    <name evidence="16" type="ORF">SAMN05443636_2279</name>
</gene>
<accession>A0A1M5RYY6</accession>
<evidence type="ECO:0000256" key="10">
    <source>
        <dbReference type="ARBA" id="ARBA00022989"/>
    </source>
</evidence>
<dbReference type="Pfam" id="PF00989">
    <property type="entry name" value="PAS"/>
    <property type="match status" value="1"/>
</dbReference>
<dbReference type="OrthoDB" id="3369at2157"/>
<keyword evidence="9" id="KW-0067">ATP-binding</keyword>
<feature type="compositionally biased region" description="Basic and acidic residues" evidence="13">
    <location>
        <begin position="77"/>
        <end position="88"/>
    </location>
</feature>
<comment type="subcellular location">
    <subcellularLocation>
        <location evidence="2">Membrane</location>
        <topology evidence="2">Multi-pass membrane protein</topology>
    </subcellularLocation>
</comment>
<dbReference type="InterPro" id="IPR000014">
    <property type="entry name" value="PAS"/>
</dbReference>
<dbReference type="SMART" id="SM00387">
    <property type="entry name" value="HATPase_c"/>
    <property type="match status" value="1"/>
</dbReference>
<evidence type="ECO:0000256" key="5">
    <source>
        <dbReference type="ARBA" id="ARBA00022679"/>
    </source>
</evidence>
<dbReference type="GO" id="GO:0006355">
    <property type="term" value="P:regulation of DNA-templated transcription"/>
    <property type="evidence" value="ECO:0007669"/>
    <property type="project" value="InterPro"/>
</dbReference>
<evidence type="ECO:0000256" key="6">
    <source>
        <dbReference type="ARBA" id="ARBA00022692"/>
    </source>
</evidence>
<comment type="catalytic activity">
    <reaction evidence="1">
        <text>ATP + protein L-histidine = ADP + protein N-phospho-L-histidine.</text>
        <dbReference type="EC" id="2.7.13.3"/>
    </reaction>
</comment>
<keyword evidence="11" id="KW-0902">Two-component regulatory system</keyword>
<evidence type="ECO:0000256" key="12">
    <source>
        <dbReference type="ARBA" id="ARBA00023136"/>
    </source>
</evidence>
<dbReference type="GO" id="GO:0000156">
    <property type="term" value="F:phosphorelay response regulator activity"/>
    <property type="evidence" value="ECO:0007669"/>
    <property type="project" value="TreeGrafter"/>
</dbReference>
<keyword evidence="5" id="KW-0808">Transferase</keyword>
<dbReference type="PROSITE" id="PS50109">
    <property type="entry name" value="HIS_KIN"/>
    <property type="match status" value="1"/>
</dbReference>
<dbReference type="AlphaFoldDB" id="A0A1M5RYY6"/>
<dbReference type="GO" id="GO:0007234">
    <property type="term" value="P:osmosensory signaling via phosphorelay pathway"/>
    <property type="evidence" value="ECO:0007669"/>
    <property type="project" value="TreeGrafter"/>
</dbReference>
<feature type="compositionally biased region" description="Polar residues" evidence="13">
    <location>
        <begin position="210"/>
        <end position="221"/>
    </location>
</feature>
<dbReference type="SUPFAM" id="SSF55874">
    <property type="entry name" value="ATPase domain of HSP90 chaperone/DNA topoisomerase II/histidine kinase"/>
    <property type="match status" value="1"/>
</dbReference>
<dbReference type="CDD" id="cd00130">
    <property type="entry name" value="PAS"/>
    <property type="match status" value="1"/>
</dbReference>
<protein>
    <recommendedName>
        <fullName evidence="3">histidine kinase</fullName>
        <ecNumber evidence="3">2.7.13.3</ecNumber>
    </recommendedName>
</protein>
<dbReference type="Proteomes" id="UP000184357">
    <property type="component" value="Unassembled WGS sequence"/>
</dbReference>
<keyword evidence="17" id="KW-1185">Reference proteome</keyword>
<feature type="domain" description="PAS" evidence="15">
    <location>
        <begin position="10"/>
        <end position="56"/>
    </location>
</feature>
<evidence type="ECO:0000256" key="11">
    <source>
        <dbReference type="ARBA" id="ARBA00023012"/>
    </source>
</evidence>
<dbReference type="PROSITE" id="PS50112">
    <property type="entry name" value="PAS"/>
    <property type="match status" value="1"/>
</dbReference>
<organism evidence="16 17">
    <name type="scientific">Halobaculum gomorrense</name>
    <dbReference type="NCBI Taxonomy" id="43928"/>
    <lineage>
        <taxon>Archaea</taxon>
        <taxon>Methanobacteriati</taxon>
        <taxon>Methanobacteriota</taxon>
        <taxon>Stenosarchaea group</taxon>
        <taxon>Halobacteria</taxon>
        <taxon>Halobacteriales</taxon>
        <taxon>Haloferacaceae</taxon>
        <taxon>Halobaculum</taxon>
    </lineage>
</organism>
<dbReference type="InterPro" id="IPR036890">
    <property type="entry name" value="HATPase_C_sf"/>
</dbReference>
<evidence type="ECO:0000256" key="2">
    <source>
        <dbReference type="ARBA" id="ARBA00004141"/>
    </source>
</evidence>
<dbReference type="Gene3D" id="3.30.450.20">
    <property type="entry name" value="PAS domain"/>
    <property type="match status" value="1"/>
</dbReference>
<keyword evidence="10" id="KW-1133">Transmembrane helix</keyword>
<evidence type="ECO:0000313" key="16">
    <source>
        <dbReference type="EMBL" id="SHH31466.1"/>
    </source>
</evidence>
<dbReference type="InterPro" id="IPR003661">
    <property type="entry name" value="HisK_dim/P_dom"/>
</dbReference>
<dbReference type="InterPro" id="IPR013767">
    <property type="entry name" value="PAS_fold"/>
</dbReference>
<dbReference type="PANTHER" id="PTHR42878:SF7">
    <property type="entry name" value="SENSOR HISTIDINE KINASE GLRK"/>
    <property type="match status" value="1"/>
</dbReference>
<keyword evidence="4" id="KW-0597">Phosphoprotein</keyword>
<dbReference type="CDD" id="cd00082">
    <property type="entry name" value="HisKA"/>
    <property type="match status" value="1"/>
</dbReference>
<dbReference type="InterPro" id="IPR050351">
    <property type="entry name" value="BphY/WalK/GraS-like"/>
</dbReference>
<feature type="domain" description="Histidine kinase" evidence="14">
    <location>
        <begin position="312"/>
        <end position="413"/>
    </location>
</feature>
<dbReference type="PRINTS" id="PR00344">
    <property type="entry name" value="BCTRLSENSOR"/>
</dbReference>
<dbReference type="STRING" id="43928.SAMN05443636_2279"/>
<evidence type="ECO:0000256" key="7">
    <source>
        <dbReference type="ARBA" id="ARBA00022741"/>
    </source>
</evidence>
<evidence type="ECO:0000256" key="9">
    <source>
        <dbReference type="ARBA" id="ARBA00022840"/>
    </source>
</evidence>
<dbReference type="InterPro" id="IPR035965">
    <property type="entry name" value="PAS-like_dom_sf"/>
</dbReference>